<dbReference type="FunFam" id="3.30.2350.10:FF:000011">
    <property type="entry name" value="tRNA pseudouridine synthase B"/>
    <property type="match status" value="1"/>
</dbReference>
<keyword evidence="9" id="KW-1185">Reference proteome</keyword>
<feature type="active site" description="Nucleophile" evidence="5">
    <location>
        <position position="38"/>
    </location>
</feature>
<dbReference type="Proteomes" id="UP000267250">
    <property type="component" value="Chromosome"/>
</dbReference>
<dbReference type="HAMAP" id="MF_01080">
    <property type="entry name" value="TruB_bact"/>
    <property type="match status" value="1"/>
</dbReference>
<dbReference type="KEGG" id="aft:BBF96_02700"/>
<dbReference type="EMBL" id="CP016379">
    <property type="protein sequence ID" value="AZR72396.1"/>
    <property type="molecule type" value="Genomic_DNA"/>
</dbReference>
<accession>A0A3Q9HPD0</accession>
<comment type="catalytic activity">
    <reaction evidence="1 5">
        <text>uridine(55) in tRNA = pseudouridine(55) in tRNA</text>
        <dbReference type="Rhea" id="RHEA:42532"/>
        <dbReference type="Rhea" id="RHEA-COMP:10101"/>
        <dbReference type="Rhea" id="RHEA-COMP:10102"/>
        <dbReference type="ChEBI" id="CHEBI:65314"/>
        <dbReference type="ChEBI" id="CHEBI:65315"/>
        <dbReference type="EC" id="5.4.99.25"/>
    </reaction>
</comment>
<dbReference type="PANTHER" id="PTHR13767">
    <property type="entry name" value="TRNA-PSEUDOURIDINE SYNTHASE"/>
    <property type="match status" value="1"/>
</dbReference>
<dbReference type="Gene3D" id="2.30.130.10">
    <property type="entry name" value="PUA domain"/>
    <property type="match status" value="1"/>
</dbReference>
<evidence type="ECO:0000256" key="4">
    <source>
        <dbReference type="ARBA" id="ARBA00023235"/>
    </source>
</evidence>
<dbReference type="OrthoDB" id="9802309at2"/>
<dbReference type="GO" id="GO:1990481">
    <property type="term" value="P:mRNA pseudouridine synthesis"/>
    <property type="evidence" value="ECO:0007669"/>
    <property type="project" value="TreeGrafter"/>
</dbReference>
<gene>
    <name evidence="5" type="primary">truB</name>
    <name evidence="8" type="ORF">BBF96_02700</name>
</gene>
<dbReference type="AlphaFoldDB" id="A0A3Q9HPD0"/>
<evidence type="ECO:0000256" key="1">
    <source>
        <dbReference type="ARBA" id="ARBA00000385"/>
    </source>
</evidence>
<dbReference type="Pfam" id="PF16198">
    <property type="entry name" value="TruB_C_2"/>
    <property type="match status" value="1"/>
</dbReference>
<dbReference type="Gene3D" id="3.30.2350.10">
    <property type="entry name" value="Pseudouridine synthase"/>
    <property type="match status" value="1"/>
</dbReference>
<evidence type="ECO:0000259" key="7">
    <source>
        <dbReference type="Pfam" id="PF16198"/>
    </source>
</evidence>
<dbReference type="EC" id="5.4.99.25" evidence="5"/>
<evidence type="ECO:0000256" key="2">
    <source>
        <dbReference type="ARBA" id="ARBA00005642"/>
    </source>
</evidence>
<dbReference type="InterPro" id="IPR036974">
    <property type="entry name" value="PUA_sf"/>
</dbReference>
<keyword evidence="3 5" id="KW-0819">tRNA processing</keyword>
<dbReference type="CDD" id="cd02573">
    <property type="entry name" value="PseudoU_synth_EcTruB"/>
    <property type="match status" value="1"/>
</dbReference>
<reference evidence="8 9" key="1">
    <citation type="submission" date="2016-07" db="EMBL/GenBank/DDBJ databases">
        <title>Genome and transcriptome analysis of iron-reducing fermentative bacteria Anoxybacter fermentans.</title>
        <authorList>
            <person name="Zeng X."/>
            <person name="Shao Z."/>
        </authorList>
    </citation>
    <scope>NUCLEOTIDE SEQUENCE [LARGE SCALE GENOMIC DNA]</scope>
    <source>
        <strain evidence="8 9">DY22613</strain>
    </source>
</reference>
<feature type="domain" description="tRNA pseudouridylate synthase B C-terminal" evidence="7">
    <location>
        <begin position="172"/>
        <end position="230"/>
    </location>
</feature>
<protein>
    <recommendedName>
        <fullName evidence="5">tRNA pseudouridine synthase B</fullName>
        <ecNumber evidence="5">5.4.99.25</ecNumber>
    </recommendedName>
    <alternativeName>
        <fullName evidence="5">tRNA pseudouridine(55) synthase</fullName>
        <shortName evidence="5">Psi55 synthase</shortName>
    </alternativeName>
    <alternativeName>
        <fullName evidence="5">tRNA pseudouridylate synthase</fullName>
    </alternativeName>
    <alternativeName>
        <fullName evidence="5">tRNA-uridine isomerase</fullName>
    </alternativeName>
</protein>
<dbReference type="InterPro" id="IPR014780">
    <property type="entry name" value="tRNA_psdUridine_synth_TruB"/>
</dbReference>
<dbReference type="PANTHER" id="PTHR13767:SF2">
    <property type="entry name" value="PSEUDOURIDYLATE SYNTHASE TRUB1"/>
    <property type="match status" value="1"/>
</dbReference>
<dbReference type="GO" id="GO:0160148">
    <property type="term" value="F:tRNA pseudouridine(55) synthase activity"/>
    <property type="evidence" value="ECO:0007669"/>
    <property type="project" value="UniProtKB-EC"/>
</dbReference>
<dbReference type="InterPro" id="IPR020103">
    <property type="entry name" value="PsdUridine_synth_cat_dom_sf"/>
</dbReference>
<dbReference type="GO" id="GO:0003723">
    <property type="term" value="F:RNA binding"/>
    <property type="evidence" value="ECO:0007669"/>
    <property type="project" value="InterPro"/>
</dbReference>
<dbReference type="NCBIfam" id="TIGR00431">
    <property type="entry name" value="TruB"/>
    <property type="match status" value="1"/>
</dbReference>
<keyword evidence="4 5" id="KW-0413">Isomerase</keyword>
<evidence type="ECO:0000256" key="3">
    <source>
        <dbReference type="ARBA" id="ARBA00022694"/>
    </source>
</evidence>
<evidence type="ECO:0000313" key="8">
    <source>
        <dbReference type="EMBL" id="AZR72396.1"/>
    </source>
</evidence>
<feature type="domain" description="Pseudouridine synthase II N-terminal" evidence="6">
    <location>
        <begin position="24"/>
        <end position="171"/>
    </location>
</feature>
<organism evidence="8 9">
    <name type="scientific">Anoxybacter fermentans</name>
    <dbReference type="NCBI Taxonomy" id="1323375"/>
    <lineage>
        <taxon>Bacteria</taxon>
        <taxon>Bacillati</taxon>
        <taxon>Bacillota</taxon>
        <taxon>Clostridia</taxon>
        <taxon>Halanaerobiales</taxon>
        <taxon>Anoxybacter</taxon>
    </lineage>
</organism>
<proteinExistence type="inferred from homology"/>
<comment type="function">
    <text evidence="5">Responsible for synthesis of pseudouridine from uracil-55 in the psi GC loop of transfer RNAs.</text>
</comment>
<evidence type="ECO:0000259" key="6">
    <source>
        <dbReference type="Pfam" id="PF01509"/>
    </source>
</evidence>
<dbReference type="Pfam" id="PF01509">
    <property type="entry name" value="TruB_N"/>
    <property type="match status" value="1"/>
</dbReference>
<sequence>MNGILNILKPAGMTSFDVVAKIKGLVKTKKVGHTGTLDPDAVGVLPICLGKATRMVEFLMEDRKFYRAQVTLGIETDTQDAKGKIIAQHEISNIDEGKIRQVLTQFIGKIEQIPPMVSAVKHKGKRLYELARQGIEVERKPREVKIYSLKLLRVNLPHFWIDVECSKGTYIRTLAHDIGKALGVGAHLSYLIRIKTGEFSLEESVTIPEVFEASQKNRISDLILPIDWGVRSLPKVLIKDKVQKKAYNGGQLQKRDYQKFPEGLGKGELVRVYSKSGFISISEVYDPERQILRPVKVFA</sequence>
<dbReference type="GO" id="GO:0031119">
    <property type="term" value="P:tRNA pseudouridine synthesis"/>
    <property type="evidence" value="ECO:0007669"/>
    <property type="project" value="UniProtKB-UniRule"/>
</dbReference>
<dbReference type="InterPro" id="IPR032819">
    <property type="entry name" value="TruB_C"/>
</dbReference>
<dbReference type="InterPro" id="IPR002501">
    <property type="entry name" value="PsdUridine_synth_N"/>
</dbReference>
<evidence type="ECO:0000256" key="5">
    <source>
        <dbReference type="HAMAP-Rule" id="MF_01080"/>
    </source>
</evidence>
<dbReference type="SUPFAM" id="SSF55120">
    <property type="entry name" value="Pseudouridine synthase"/>
    <property type="match status" value="1"/>
</dbReference>
<name>A0A3Q9HPD0_9FIRM</name>
<evidence type="ECO:0000313" key="9">
    <source>
        <dbReference type="Proteomes" id="UP000267250"/>
    </source>
</evidence>
<dbReference type="RefSeq" id="WP_127015731.1">
    <property type="nucleotide sequence ID" value="NZ_CP016379.1"/>
</dbReference>
<comment type="similarity">
    <text evidence="2 5">Belongs to the pseudouridine synthase TruB family. Type 1 subfamily.</text>
</comment>